<dbReference type="Pfam" id="PF00125">
    <property type="entry name" value="Histone"/>
    <property type="match status" value="1"/>
</dbReference>
<reference evidence="13 14" key="1">
    <citation type="journal article" date="2024" name="J Genomics">
        <title>Draft genome sequencing and assembly of Favolaschia claudopus CIRM-BRFM 2984 isolated from oak limbs.</title>
        <authorList>
            <person name="Navarro D."/>
            <person name="Drula E."/>
            <person name="Chaduli D."/>
            <person name="Cazenave R."/>
            <person name="Ahrendt S."/>
            <person name="Wang J."/>
            <person name="Lipzen A."/>
            <person name="Daum C."/>
            <person name="Barry K."/>
            <person name="Grigoriev I.V."/>
            <person name="Favel A."/>
            <person name="Rosso M.N."/>
            <person name="Martin F."/>
        </authorList>
    </citation>
    <scope>NUCLEOTIDE SEQUENCE [LARGE SCALE GENOMIC DNA]</scope>
    <source>
        <strain evidence="13 14">CIRM-BRFM 2984</strain>
    </source>
</reference>
<dbReference type="CDD" id="cd22911">
    <property type="entry name" value="HFD_H3"/>
    <property type="match status" value="1"/>
</dbReference>
<dbReference type="Proteomes" id="UP001362999">
    <property type="component" value="Unassembled WGS sequence"/>
</dbReference>
<dbReference type="Pfam" id="PF10294">
    <property type="entry name" value="Methyltransf_16"/>
    <property type="match status" value="1"/>
</dbReference>
<proteinExistence type="inferred from homology"/>
<dbReference type="Gene3D" id="3.40.50.150">
    <property type="entry name" value="Vaccinia Virus protein VP39"/>
    <property type="match status" value="1"/>
</dbReference>
<dbReference type="Gene3D" id="1.10.20.10">
    <property type="entry name" value="Histone, subunit A"/>
    <property type="match status" value="1"/>
</dbReference>
<evidence type="ECO:0000256" key="9">
    <source>
        <dbReference type="ARBA" id="ARBA00023125"/>
    </source>
</evidence>
<keyword evidence="6" id="KW-0158">Chromosome</keyword>
<evidence type="ECO:0000256" key="6">
    <source>
        <dbReference type="ARBA" id="ARBA00022454"/>
    </source>
</evidence>
<dbReference type="FunFam" id="1.10.20.10:FF:000096">
    <property type="entry name" value="Histone H3"/>
    <property type="match status" value="1"/>
</dbReference>
<feature type="domain" description="Core Histone H2A/H2B/H3" evidence="12">
    <location>
        <begin position="361"/>
        <end position="448"/>
    </location>
</feature>
<dbReference type="GO" id="GO:0005634">
    <property type="term" value="C:nucleus"/>
    <property type="evidence" value="ECO:0007669"/>
    <property type="project" value="UniProtKB-SubCell"/>
</dbReference>
<keyword evidence="7" id="KW-0488">Methylation</keyword>
<dbReference type="InterPro" id="IPR009072">
    <property type="entry name" value="Histone-fold"/>
</dbReference>
<name>A0AAW0AGU9_9AGAR</name>
<evidence type="ECO:0000256" key="7">
    <source>
        <dbReference type="ARBA" id="ARBA00022481"/>
    </source>
</evidence>
<dbReference type="GO" id="GO:0008757">
    <property type="term" value="F:S-adenosylmethionine-dependent methyltransferase activity"/>
    <property type="evidence" value="ECO:0007669"/>
    <property type="project" value="UniProtKB-ARBA"/>
</dbReference>
<comment type="function">
    <text evidence="1">Core component of nucleosome. Nucleosomes wrap and compact DNA into chromatin, limiting DNA accessibility to the cellular machineries which require DNA as a template. Histones thereby play a central role in transcription regulation, DNA repair, DNA replication and chromosomal stability. DNA accessibility is regulated via a complex set of post-translational modifications of histones, also called histone code, and nucleosome remodeling.</text>
</comment>
<gene>
    <name evidence="13" type="ORF">R3P38DRAFT_2550751</name>
</gene>
<dbReference type="PANTHER" id="PTHR11426">
    <property type="entry name" value="HISTONE H3"/>
    <property type="match status" value="1"/>
</dbReference>
<evidence type="ECO:0000256" key="1">
    <source>
        <dbReference type="ARBA" id="ARBA00002001"/>
    </source>
</evidence>
<accession>A0AAW0AGU9</accession>
<comment type="caution">
    <text evidence="13">The sequence shown here is derived from an EMBL/GenBank/DDBJ whole genome shotgun (WGS) entry which is preliminary data.</text>
</comment>
<dbReference type="SUPFAM" id="SSF53335">
    <property type="entry name" value="S-adenosyl-L-methionine-dependent methyltransferases"/>
    <property type="match status" value="1"/>
</dbReference>
<evidence type="ECO:0000256" key="3">
    <source>
        <dbReference type="ARBA" id="ARBA00004286"/>
    </source>
</evidence>
<keyword evidence="8" id="KW-0007">Acetylation</keyword>
<comment type="subcellular location">
    <subcellularLocation>
        <location evidence="3">Chromosome</location>
    </subcellularLocation>
    <subcellularLocation>
        <location evidence="2">Nucleus</location>
    </subcellularLocation>
</comment>
<evidence type="ECO:0000313" key="14">
    <source>
        <dbReference type="Proteomes" id="UP001362999"/>
    </source>
</evidence>
<dbReference type="InterPro" id="IPR007125">
    <property type="entry name" value="H2A/H2B/H3"/>
</dbReference>
<keyword evidence="9" id="KW-0238">DNA-binding</keyword>
<evidence type="ECO:0000256" key="11">
    <source>
        <dbReference type="ARBA" id="ARBA00023269"/>
    </source>
</evidence>
<feature type="non-terminal residue" evidence="13">
    <location>
        <position position="1"/>
    </location>
</feature>
<dbReference type="GO" id="GO:0000786">
    <property type="term" value="C:nucleosome"/>
    <property type="evidence" value="ECO:0007669"/>
    <property type="project" value="UniProtKB-KW"/>
</dbReference>
<evidence type="ECO:0000259" key="12">
    <source>
        <dbReference type="Pfam" id="PF00125"/>
    </source>
</evidence>
<dbReference type="InterPro" id="IPR019410">
    <property type="entry name" value="Methyltransf_16"/>
</dbReference>
<comment type="similarity">
    <text evidence="4">Belongs to the histone H3 family.</text>
</comment>
<dbReference type="InterPro" id="IPR000164">
    <property type="entry name" value="Histone_H3/CENP-A"/>
</dbReference>
<sequence length="454" mass="50858">EVFVLYSTKSNPSTESTQPRGLGYLDSRADILTLSFEIKSHPHSQSTYGKRKSKSKVQDKTVEIQIAQDKTALRTRTGDTGSVVWRASIDFAQMILEQQHTKSPVSLFNEKLKDARVLELGSGTGLLSIALSPLVGQYTATDIAELVPLIRKNLSLNFPGWPHIANKQETRFPGHNVCVEELNWETLHSVPPHRRPQVLPLPSSPLDLILVVDCIYHPNLLPPLLIAMDYLTTPGTTAVLVVMELRAEDVTRDFLEQWLALDDGKWEVWRVGEDQSMGTARPYVIWSTGGESSSLANRSSANHAAGKVWATKTARSGAPQYAAKTAKSANNTLLAVKTARPANSNPHDYPHMQKKAYRFRPGTVALREIRSYQRSTELLIRKLPFQRLVREIAQDFKSDLRFQSTALEALQEAAEHYLVHLFEDTQACAVHAKRVTIFKKDMALARRLRGDAYD</sequence>
<dbReference type="GO" id="GO:0003677">
    <property type="term" value="F:DNA binding"/>
    <property type="evidence" value="ECO:0007669"/>
    <property type="project" value="UniProtKB-KW"/>
</dbReference>
<dbReference type="PROSITE" id="PS00959">
    <property type="entry name" value="HISTONE_H3_2"/>
    <property type="match status" value="1"/>
</dbReference>
<protein>
    <recommendedName>
        <fullName evidence="12">Core Histone H2A/H2B/H3 domain-containing protein</fullName>
    </recommendedName>
</protein>
<dbReference type="SUPFAM" id="SSF47113">
    <property type="entry name" value="Histone-fold"/>
    <property type="match status" value="1"/>
</dbReference>
<keyword evidence="11" id="KW-0544">Nucleosome core</keyword>
<keyword evidence="10" id="KW-0539">Nucleus</keyword>
<dbReference type="GO" id="GO:0030527">
    <property type="term" value="F:structural constituent of chromatin"/>
    <property type="evidence" value="ECO:0007669"/>
    <property type="project" value="InterPro"/>
</dbReference>
<comment type="subunit">
    <text evidence="5">The nucleosome is a histone octamer containing two molecules each of H2A, H2B, H3 and H4 assembled in one H3-H4 heterotetramer and two H2A-H2B heterodimers. The octamer wraps approximately 147 bp of DNA.</text>
</comment>
<dbReference type="InterPro" id="IPR029063">
    <property type="entry name" value="SAM-dependent_MTases_sf"/>
</dbReference>
<evidence type="ECO:0000256" key="5">
    <source>
        <dbReference type="ARBA" id="ARBA00011538"/>
    </source>
</evidence>
<dbReference type="GO" id="GO:0046982">
    <property type="term" value="F:protein heterodimerization activity"/>
    <property type="evidence" value="ECO:0007669"/>
    <property type="project" value="InterPro"/>
</dbReference>
<dbReference type="EMBL" id="JAWWNJ010000066">
    <property type="protein sequence ID" value="KAK7012237.1"/>
    <property type="molecule type" value="Genomic_DNA"/>
</dbReference>
<evidence type="ECO:0000256" key="10">
    <source>
        <dbReference type="ARBA" id="ARBA00023242"/>
    </source>
</evidence>
<organism evidence="13 14">
    <name type="scientific">Favolaschia claudopus</name>
    <dbReference type="NCBI Taxonomy" id="2862362"/>
    <lineage>
        <taxon>Eukaryota</taxon>
        <taxon>Fungi</taxon>
        <taxon>Dikarya</taxon>
        <taxon>Basidiomycota</taxon>
        <taxon>Agaricomycotina</taxon>
        <taxon>Agaricomycetes</taxon>
        <taxon>Agaricomycetidae</taxon>
        <taxon>Agaricales</taxon>
        <taxon>Marasmiineae</taxon>
        <taxon>Mycenaceae</taxon>
        <taxon>Favolaschia</taxon>
    </lineage>
</organism>
<dbReference type="SMART" id="SM00428">
    <property type="entry name" value="H3"/>
    <property type="match status" value="1"/>
</dbReference>
<evidence type="ECO:0000256" key="4">
    <source>
        <dbReference type="ARBA" id="ARBA00010343"/>
    </source>
</evidence>
<evidence type="ECO:0000256" key="2">
    <source>
        <dbReference type="ARBA" id="ARBA00004123"/>
    </source>
</evidence>
<keyword evidence="14" id="KW-1185">Reference proteome</keyword>
<dbReference type="AlphaFoldDB" id="A0AAW0AGU9"/>
<evidence type="ECO:0000256" key="8">
    <source>
        <dbReference type="ARBA" id="ARBA00022990"/>
    </source>
</evidence>
<evidence type="ECO:0000313" key="13">
    <source>
        <dbReference type="EMBL" id="KAK7012237.1"/>
    </source>
</evidence>